<evidence type="ECO:0000256" key="3">
    <source>
        <dbReference type="ARBA" id="ARBA00023002"/>
    </source>
</evidence>
<dbReference type="InterPro" id="IPR020471">
    <property type="entry name" value="AKR"/>
</dbReference>
<accession>A0A175VWS7</accession>
<organism evidence="5 6">
    <name type="scientific">Madurella mycetomatis</name>
    <dbReference type="NCBI Taxonomy" id="100816"/>
    <lineage>
        <taxon>Eukaryota</taxon>
        <taxon>Fungi</taxon>
        <taxon>Dikarya</taxon>
        <taxon>Ascomycota</taxon>
        <taxon>Pezizomycotina</taxon>
        <taxon>Sordariomycetes</taxon>
        <taxon>Sordariomycetidae</taxon>
        <taxon>Sordariales</taxon>
        <taxon>Sordariales incertae sedis</taxon>
        <taxon>Madurella</taxon>
    </lineage>
</organism>
<reference evidence="5 6" key="1">
    <citation type="journal article" date="2016" name="Genome Announc.">
        <title>Genome Sequence of Madurella mycetomatis mm55, Isolated from a Human Mycetoma Case in Sudan.</title>
        <authorList>
            <person name="Smit S."/>
            <person name="Derks M.F."/>
            <person name="Bervoets S."/>
            <person name="Fahal A."/>
            <person name="van Leeuwen W."/>
            <person name="van Belkum A."/>
            <person name="van de Sande W.W."/>
        </authorList>
    </citation>
    <scope>NUCLEOTIDE SEQUENCE [LARGE SCALE GENOMIC DNA]</scope>
    <source>
        <strain evidence="6">mm55</strain>
    </source>
</reference>
<evidence type="ECO:0000313" key="5">
    <source>
        <dbReference type="EMBL" id="KXX75996.1"/>
    </source>
</evidence>
<dbReference type="AlphaFoldDB" id="A0A175VWS7"/>
<sequence>MSVGAASTAAMPPMMYGTAWKKDRTADLVYEAIKAGFRAIDTAAMKRHYDEALTGEGIRRAISEGIIQTKFTPNDDSLPNRGAPIPSQIHTSLATSLSNLSPPDDQTTTPYLDAVVLHAPYPDPADTLLAWQTLQSYLPSSPDPSRAGKVLQLGISNVTLPMLTLLHSFSPLSPPTIIQNRFYATETGPAAASAAAAAAAGGGGGNEEEEEEEGRYDAGVRAWCKRHGAKYQGFWTLTGNARVWRSEGFVRELAEGAGISRAAAWYVLLMDDGVVVLNGTGDVGGHMREDLAAWGKVEAWRAAGNEAAWRRCWEEFRRLLRSG</sequence>
<dbReference type="InterPro" id="IPR023210">
    <property type="entry name" value="NADP_OxRdtase_dom"/>
</dbReference>
<dbReference type="Proteomes" id="UP000078237">
    <property type="component" value="Unassembled WGS sequence"/>
</dbReference>
<dbReference type="OrthoDB" id="5357513at2759"/>
<comment type="similarity">
    <text evidence="1">Belongs to the aldo/keto reductase family.</text>
</comment>
<name>A0A175VWS7_9PEZI</name>
<keyword evidence="2" id="KW-0521">NADP</keyword>
<dbReference type="Pfam" id="PF00248">
    <property type="entry name" value="Aldo_ket_red"/>
    <property type="match status" value="1"/>
</dbReference>
<evidence type="ECO:0000313" key="6">
    <source>
        <dbReference type="Proteomes" id="UP000078237"/>
    </source>
</evidence>
<evidence type="ECO:0000259" key="4">
    <source>
        <dbReference type="Pfam" id="PF00248"/>
    </source>
</evidence>
<evidence type="ECO:0000256" key="2">
    <source>
        <dbReference type="ARBA" id="ARBA00022857"/>
    </source>
</evidence>
<gene>
    <name evidence="5" type="ORF">MMYC01_206925</name>
</gene>
<evidence type="ECO:0000256" key="1">
    <source>
        <dbReference type="ARBA" id="ARBA00007905"/>
    </source>
</evidence>
<dbReference type="PANTHER" id="PTHR43827">
    <property type="entry name" value="2,5-DIKETO-D-GLUCONIC ACID REDUCTASE"/>
    <property type="match status" value="1"/>
</dbReference>
<dbReference type="VEuPathDB" id="FungiDB:MMYC01_206925"/>
<dbReference type="STRING" id="100816.A0A175VWS7"/>
<dbReference type="GO" id="GO:0016616">
    <property type="term" value="F:oxidoreductase activity, acting on the CH-OH group of donors, NAD or NADP as acceptor"/>
    <property type="evidence" value="ECO:0007669"/>
    <property type="project" value="UniProtKB-ARBA"/>
</dbReference>
<keyword evidence="3" id="KW-0560">Oxidoreductase</keyword>
<dbReference type="PANTHER" id="PTHR43827:SF3">
    <property type="entry name" value="NADP-DEPENDENT OXIDOREDUCTASE DOMAIN-CONTAINING PROTEIN"/>
    <property type="match status" value="1"/>
</dbReference>
<feature type="domain" description="NADP-dependent oxidoreductase" evidence="4">
    <location>
        <begin position="19"/>
        <end position="166"/>
    </location>
</feature>
<keyword evidence="6" id="KW-1185">Reference proteome</keyword>
<dbReference type="EMBL" id="LCTW02000235">
    <property type="protein sequence ID" value="KXX75996.1"/>
    <property type="molecule type" value="Genomic_DNA"/>
</dbReference>
<dbReference type="Gene3D" id="3.20.20.100">
    <property type="entry name" value="NADP-dependent oxidoreductase domain"/>
    <property type="match status" value="1"/>
</dbReference>
<dbReference type="SUPFAM" id="SSF51430">
    <property type="entry name" value="NAD(P)-linked oxidoreductase"/>
    <property type="match status" value="1"/>
</dbReference>
<proteinExistence type="inferred from homology"/>
<protein>
    <submittedName>
        <fullName evidence="5">NAD(P)H-dependent D-xylose reductase</fullName>
    </submittedName>
</protein>
<dbReference type="InterPro" id="IPR036812">
    <property type="entry name" value="NAD(P)_OxRdtase_dom_sf"/>
</dbReference>
<comment type="caution">
    <text evidence="5">The sequence shown here is derived from an EMBL/GenBank/DDBJ whole genome shotgun (WGS) entry which is preliminary data.</text>
</comment>